<reference evidence="4" key="1">
    <citation type="submission" date="2018-05" db="EMBL/GenBank/DDBJ databases">
        <authorList>
            <person name="Lanie J.A."/>
            <person name="Ng W.-L."/>
            <person name="Kazmierczak K.M."/>
            <person name="Andrzejewski T.M."/>
            <person name="Davidsen T.M."/>
            <person name="Wayne K.J."/>
            <person name="Tettelin H."/>
            <person name="Glass J.I."/>
            <person name="Rusch D."/>
            <person name="Podicherti R."/>
            <person name="Tsui H.-C.T."/>
            <person name="Winkler M.E."/>
        </authorList>
    </citation>
    <scope>NUCLEOTIDE SEQUENCE</scope>
</reference>
<keyword evidence="2" id="KW-0560">Oxidoreductase</keyword>
<keyword evidence="1" id="KW-0285">Flavoprotein</keyword>
<sequence length="343" mass="37970">MPKDRYRLYHEEKAKGGVGLTMTAGSAVVAEDSPPVFGNLHAYDDAIVPWLQRLTDGVHEHGAACMIQLTHLGRRSVWSHNDWLPVIAPSSIREPAHRAIPKEAEEWDIARLITKFADAAERMKAGGMDGIEIESYGHLFDQFYSPITNTRDDNYGGKLENRLRFSKMVLEAMRERVGNKFIIGLRMSIDELEPDGLDQNAGLEILKQFENSGLIDFVNVIRGLVATDVQLTGVIPIHGMPSAPHLDFAGLVRENTDLTVLHASKIDDVATARHAISSGKLDLVGMTRAHMADPHIVLKIIENREEQIRPCVGATYCLDGIYENGEALCIHNAATGREAKMPH</sequence>
<organism evidence="4">
    <name type="scientific">marine metagenome</name>
    <dbReference type="NCBI Taxonomy" id="408172"/>
    <lineage>
        <taxon>unclassified sequences</taxon>
        <taxon>metagenomes</taxon>
        <taxon>ecological metagenomes</taxon>
    </lineage>
</organism>
<dbReference type="SUPFAM" id="SSF51395">
    <property type="entry name" value="FMN-linked oxidoreductases"/>
    <property type="match status" value="1"/>
</dbReference>
<evidence type="ECO:0000259" key="3">
    <source>
        <dbReference type="Pfam" id="PF00724"/>
    </source>
</evidence>
<proteinExistence type="predicted"/>
<evidence type="ECO:0000256" key="1">
    <source>
        <dbReference type="ARBA" id="ARBA00022630"/>
    </source>
</evidence>
<protein>
    <recommendedName>
        <fullName evidence="3">NADH:flavin oxidoreductase/NADH oxidase N-terminal domain-containing protein</fullName>
    </recommendedName>
</protein>
<dbReference type="InterPro" id="IPR013785">
    <property type="entry name" value="Aldolase_TIM"/>
</dbReference>
<dbReference type="GO" id="GO:0016491">
    <property type="term" value="F:oxidoreductase activity"/>
    <property type="evidence" value="ECO:0007669"/>
    <property type="project" value="UniProtKB-KW"/>
</dbReference>
<gene>
    <name evidence="4" type="ORF">METZ01_LOCUS189596</name>
</gene>
<dbReference type="InterPro" id="IPR001155">
    <property type="entry name" value="OxRdtase_FMN_N"/>
</dbReference>
<evidence type="ECO:0000313" key="4">
    <source>
        <dbReference type="EMBL" id="SVB36742.1"/>
    </source>
</evidence>
<dbReference type="Gene3D" id="3.20.20.70">
    <property type="entry name" value="Aldolase class I"/>
    <property type="match status" value="1"/>
</dbReference>
<feature type="non-terminal residue" evidence="4">
    <location>
        <position position="343"/>
    </location>
</feature>
<dbReference type="AlphaFoldDB" id="A0A382DFD3"/>
<feature type="domain" description="NADH:flavin oxidoreductase/NADH oxidase N-terminal" evidence="3">
    <location>
        <begin position="7"/>
        <end position="306"/>
    </location>
</feature>
<dbReference type="PANTHER" id="PTHR43656:SF2">
    <property type="entry name" value="BINDING OXIDOREDUCTASE, PUTATIVE (AFU_ORTHOLOGUE AFUA_2G08260)-RELATED"/>
    <property type="match status" value="1"/>
</dbReference>
<dbReference type="InterPro" id="IPR051799">
    <property type="entry name" value="NADH_flavin_oxidoreductase"/>
</dbReference>
<dbReference type="Pfam" id="PF00724">
    <property type="entry name" value="Oxidored_FMN"/>
    <property type="match status" value="1"/>
</dbReference>
<evidence type="ECO:0000256" key="2">
    <source>
        <dbReference type="ARBA" id="ARBA00023002"/>
    </source>
</evidence>
<dbReference type="EMBL" id="UINC01038959">
    <property type="protein sequence ID" value="SVB36742.1"/>
    <property type="molecule type" value="Genomic_DNA"/>
</dbReference>
<accession>A0A382DFD3</accession>
<dbReference type="PANTHER" id="PTHR43656">
    <property type="entry name" value="BINDING OXIDOREDUCTASE, PUTATIVE (AFU_ORTHOLOGUE AFUA_2G08260)-RELATED"/>
    <property type="match status" value="1"/>
</dbReference>
<name>A0A382DFD3_9ZZZZ</name>
<dbReference type="CDD" id="cd04734">
    <property type="entry name" value="OYE_like_3_FMN"/>
    <property type="match status" value="1"/>
</dbReference>
<dbReference type="GO" id="GO:0010181">
    <property type="term" value="F:FMN binding"/>
    <property type="evidence" value="ECO:0007669"/>
    <property type="project" value="InterPro"/>
</dbReference>